<comment type="caution">
    <text evidence="2">The sequence shown here is derived from an EMBL/GenBank/DDBJ whole genome shotgun (WGS) entry which is preliminary data.</text>
</comment>
<dbReference type="PANTHER" id="PTHR47623">
    <property type="entry name" value="OS09G0287300 PROTEIN"/>
    <property type="match status" value="1"/>
</dbReference>
<sequence length="207" mass="22594">MPPFAKPVDLSGEERHEVGSGADHRPRGGWRTDLASLGTPAFRLYLLRHARAAWAEPGQSDFDRSLDDDGFAEAEVIAEEAADQGYKPALIFSSTAARCRQTAEPFHRSVSQDLTIEHVDQLYSGTIDAYAELAFASRQETSVMIVGHNPMIEELFHRLVGKEIAEAAAPFGYPTAGLAILDFDERPSEDAYAGACLAGFMTPRPAR</sequence>
<proteinExistence type="predicted"/>
<keyword evidence="3" id="KW-1185">Reference proteome</keyword>
<dbReference type="InterPro" id="IPR029033">
    <property type="entry name" value="His_PPase_superfam"/>
</dbReference>
<dbReference type="InterPro" id="IPR013078">
    <property type="entry name" value="His_Pase_superF_clade-1"/>
</dbReference>
<organism evidence="2 3">
    <name type="scientific">Shinella lacus</name>
    <dbReference type="NCBI Taxonomy" id="2654216"/>
    <lineage>
        <taxon>Bacteria</taxon>
        <taxon>Pseudomonadati</taxon>
        <taxon>Pseudomonadota</taxon>
        <taxon>Alphaproteobacteria</taxon>
        <taxon>Hyphomicrobiales</taxon>
        <taxon>Rhizobiaceae</taxon>
        <taxon>Shinella</taxon>
    </lineage>
</organism>
<dbReference type="SUPFAM" id="SSF53254">
    <property type="entry name" value="Phosphoglycerate mutase-like"/>
    <property type="match status" value="1"/>
</dbReference>
<evidence type="ECO:0000313" key="2">
    <source>
        <dbReference type="EMBL" id="MCQ4629500.1"/>
    </source>
</evidence>
<name>A0ABT1R2X4_9HYPH</name>
<evidence type="ECO:0000256" key="1">
    <source>
        <dbReference type="SAM" id="MobiDB-lite"/>
    </source>
</evidence>
<feature type="compositionally biased region" description="Basic and acidic residues" evidence="1">
    <location>
        <begin position="12"/>
        <end position="26"/>
    </location>
</feature>
<dbReference type="SMART" id="SM00855">
    <property type="entry name" value="PGAM"/>
    <property type="match status" value="1"/>
</dbReference>
<dbReference type="PANTHER" id="PTHR47623:SF1">
    <property type="entry name" value="OS09G0287300 PROTEIN"/>
    <property type="match status" value="1"/>
</dbReference>
<accession>A0ABT1R2X4</accession>
<dbReference type="Gene3D" id="3.40.50.1240">
    <property type="entry name" value="Phosphoglycerate mutase-like"/>
    <property type="match status" value="1"/>
</dbReference>
<dbReference type="Pfam" id="PF00300">
    <property type="entry name" value="His_Phos_1"/>
    <property type="match status" value="1"/>
</dbReference>
<reference evidence="2" key="1">
    <citation type="submission" date="2021-07" db="EMBL/GenBank/DDBJ databases">
        <title>Shinella sp. nov., a novel member of the genus Shinella from water.</title>
        <authorList>
            <person name="Deng Y."/>
        </authorList>
    </citation>
    <scope>NUCLEOTIDE SEQUENCE</scope>
    <source>
        <strain evidence="2">CPCC 100929</strain>
    </source>
</reference>
<feature type="region of interest" description="Disordered" evidence="1">
    <location>
        <begin position="1"/>
        <end position="32"/>
    </location>
</feature>
<protein>
    <submittedName>
        <fullName evidence="2">Histidine phosphatase family protein</fullName>
    </submittedName>
</protein>
<evidence type="ECO:0000313" key="3">
    <source>
        <dbReference type="Proteomes" id="UP000996601"/>
    </source>
</evidence>
<dbReference type="Proteomes" id="UP000996601">
    <property type="component" value="Unassembled WGS sequence"/>
</dbReference>
<dbReference type="EMBL" id="WHSB02000002">
    <property type="protein sequence ID" value="MCQ4629500.1"/>
    <property type="molecule type" value="Genomic_DNA"/>
</dbReference>
<dbReference type="CDD" id="cd07067">
    <property type="entry name" value="HP_PGM_like"/>
    <property type="match status" value="1"/>
</dbReference>
<gene>
    <name evidence="2" type="ORF">GB927_005585</name>
</gene>